<evidence type="ECO:0000313" key="1">
    <source>
        <dbReference type="EMBL" id="OQS53932.1"/>
    </source>
</evidence>
<comment type="caution">
    <text evidence="1">The sequence shown here is derived from an EMBL/GenBank/DDBJ whole genome shotgun (WGS) entry which is preliminary data.</text>
</comment>
<sequence length="313" mass="37914">MFFDLYIKFINFNQNISCACCIADNDEIENKKMDIFYSKIYDATTLEIIEDLVKTCNGNHTKSEEENYFKVKNIKNHKTYKIANKKLKIDVNKPIEYQFKEMIDFINKHFQDEFQTTFKFLYNILDLNEILMHNFRIISFSTTERYDLNSLKHKYSDSDVYNYLKEIYNKSHLCKHYDKIAPLKTLSVLERKNRIIEFCKMLKNIDVHINDINDIIESIRTEMNNNQIVYNFFVNYVYYCTFKELILKTLNENKNTDSKKTKELYDLKNNLNFFDLTANSIETLKFKRIRNLFEIHFKTLDKIYVEIRKYKNL</sequence>
<reference evidence="1 2" key="1">
    <citation type="journal article" date="2017" name="Environ. Microbiol.">
        <title>Decay of the glycolytic pathway and adaptation to intranuclear parasitism within Enterocytozoonidae microsporidia.</title>
        <authorList>
            <person name="Wiredu Boakye D."/>
            <person name="Jaroenlak P."/>
            <person name="Prachumwat A."/>
            <person name="Williams T.A."/>
            <person name="Bateman K.S."/>
            <person name="Itsathitphaisarn O."/>
            <person name="Sritunyalucksana K."/>
            <person name="Paszkiewicz K.H."/>
            <person name="Moore K.A."/>
            <person name="Stentiford G.D."/>
            <person name="Williams B.A."/>
        </authorList>
    </citation>
    <scope>NUCLEOTIDE SEQUENCE [LARGE SCALE GENOMIC DNA]</scope>
    <source>
        <strain evidence="1 2">TH1</strain>
    </source>
</reference>
<dbReference type="Proteomes" id="UP000192758">
    <property type="component" value="Unassembled WGS sequence"/>
</dbReference>
<evidence type="ECO:0000313" key="2">
    <source>
        <dbReference type="Proteomes" id="UP000192758"/>
    </source>
</evidence>
<accession>A0A1W0E3Z3</accession>
<proteinExistence type="predicted"/>
<organism evidence="1 2">
    <name type="scientific">Ecytonucleospora hepatopenaei</name>
    <dbReference type="NCBI Taxonomy" id="646526"/>
    <lineage>
        <taxon>Eukaryota</taxon>
        <taxon>Fungi</taxon>
        <taxon>Fungi incertae sedis</taxon>
        <taxon>Microsporidia</taxon>
        <taxon>Enterocytozoonidae</taxon>
        <taxon>Ecytonucleospora</taxon>
    </lineage>
</organism>
<name>A0A1W0E3Z3_9MICR</name>
<protein>
    <submittedName>
        <fullName evidence="1">Uncharacterized protein</fullName>
    </submittedName>
</protein>
<dbReference type="EMBL" id="MNPJ01000024">
    <property type="protein sequence ID" value="OQS53932.1"/>
    <property type="molecule type" value="Genomic_DNA"/>
</dbReference>
<keyword evidence="2" id="KW-1185">Reference proteome</keyword>
<gene>
    <name evidence="1" type="ORF">EHP00_883</name>
</gene>
<dbReference type="VEuPathDB" id="MicrosporidiaDB:EHP00_883"/>
<dbReference type="AlphaFoldDB" id="A0A1W0E3Z3"/>